<keyword evidence="1" id="KW-0472">Membrane</keyword>
<organism evidence="2 3">
    <name type="scientific">Microbacterium awajiense</name>
    <dbReference type="NCBI Taxonomy" id="415214"/>
    <lineage>
        <taxon>Bacteria</taxon>
        <taxon>Bacillati</taxon>
        <taxon>Actinomycetota</taxon>
        <taxon>Actinomycetes</taxon>
        <taxon>Micrococcales</taxon>
        <taxon>Microbacteriaceae</taxon>
        <taxon>Microbacterium</taxon>
    </lineage>
</organism>
<evidence type="ECO:0000313" key="3">
    <source>
        <dbReference type="Proteomes" id="UP001501697"/>
    </source>
</evidence>
<proteinExistence type="predicted"/>
<feature type="transmembrane region" description="Helical" evidence="1">
    <location>
        <begin position="21"/>
        <end position="44"/>
    </location>
</feature>
<dbReference type="EMBL" id="BAAAYU010000001">
    <property type="protein sequence ID" value="GAA3627715.1"/>
    <property type="molecule type" value="Genomic_DNA"/>
</dbReference>
<reference evidence="3" key="1">
    <citation type="journal article" date="2019" name="Int. J. Syst. Evol. Microbiol.">
        <title>The Global Catalogue of Microorganisms (GCM) 10K type strain sequencing project: providing services to taxonomists for standard genome sequencing and annotation.</title>
        <authorList>
            <consortium name="The Broad Institute Genomics Platform"/>
            <consortium name="The Broad Institute Genome Sequencing Center for Infectious Disease"/>
            <person name="Wu L."/>
            <person name="Ma J."/>
        </authorList>
    </citation>
    <scope>NUCLEOTIDE SEQUENCE [LARGE SCALE GENOMIC DNA]</scope>
    <source>
        <strain evidence="3">JCM 16544</strain>
    </source>
</reference>
<keyword evidence="1" id="KW-1133">Transmembrane helix</keyword>
<sequence length="159" mass="16867">MLRSNRWPRRADRPRRAGDDSGAAALEFILVGLLLLVPLVYLVVALGQIQGQALGVETGARHLARAVSTAPDAAAARDRVDRVVTAIVEEYGIDPSSVEVALACTPAGECPRAGSTLMVTLRTAVPLPLVPPVLGLERLVSVPVEATSVQRVSRFWGEP</sequence>
<dbReference type="RefSeq" id="WP_344736559.1">
    <property type="nucleotide sequence ID" value="NZ_BAAAYU010000001.1"/>
</dbReference>
<name>A0ABP7A9P9_9MICO</name>
<evidence type="ECO:0008006" key="4">
    <source>
        <dbReference type="Google" id="ProtNLM"/>
    </source>
</evidence>
<comment type="caution">
    <text evidence="2">The sequence shown here is derived from an EMBL/GenBank/DDBJ whole genome shotgun (WGS) entry which is preliminary data.</text>
</comment>
<evidence type="ECO:0000256" key="1">
    <source>
        <dbReference type="SAM" id="Phobius"/>
    </source>
</evidence>
<dbReference type="Proteomes" id="UP001501697">
    <property type="component" value="Unassembled WGS sequence"/>
</dbReference>
<keyword evidence="1" id="KW-0812">Transmembrane</keyword>
<evidence type="ECO:0000313" key="2">
    <source>
        <dbReference type="EMBL" id="GAA3627715.1"/>
    </source>
</evidence>
<gene>
    <name evidence="2" type="ORF">GCM10022200_07730</name>
</gene>
<accession>A0ABP7A9P9</accession>
<protein>
    <recommendedName>
        <fullName evidence="4">TadE family protein</fullName>
    </recommendedName>
</protein>
<keyword evidence="3" id="KW-1185">Reference proteome</keyword>